<dbReference type="InterPro" id="IPR018247">
    <property type="entry name" value="EF_Hand_1_Ca_BS"/>
</dbReference>
<dbReference type="Pfam" id="PF13202">
    <property type="entry name" value="EF-hand_5"/>
    <property type="match status" value="2"/>
</dbReference>
<evidence type="ECO:0000256" key="2">
    <source>
        <dbReference type="ARBA" id="ARBA00022737"/>
    </source>
</evidence>
<dbReference type="PROSITE" id="PS50222">
    <property type="entry name" value="EF_HAND_2"/>
    <property type="match status" value="1"/>
</dbReference>
<dbReference type="PANTHER" id="PTHR10827">
    <property type="entry name" value="RETICULOCALBIN"/>
    <property type="match status" value="1"/>
</dbReference>
<accession>A0A7V8GMY6</accession>
<dbReference type="GO" id="GO:0005509">
    <property type="term" value="F:calcium ion binding"/>
    <property type="evidence" value="ECO:0007669"/>
    <property type="project" value="InterPro"/>
</dbReference>
<dbReference type="AlphaFoldDB" id="A0A7V8GMY6"/>
<evidence type="ECO:0000313" key="6">
    <source>
        <dbReference type="EMBL" id="KAF1686640.1"/>
    </source>
</evidence>
<reference evidence="6 7" key="1">
    <citation type="submission" date="2017-10" db="EMBL/GenBank/DDBJ databases">
        <title>Whole genome sequencing of Pseudoxanthomonas broegbernensis DSM 12573(T).</title>
        <authorList>
            <person name="Kumar S."/>
            <person name="Bansal K."/>
            <person name="Kaur A."/>
            <person name="Patil P."/>
            <person name="Sharma S."/>
            <person name="Patil P.B."/>
        </authorList>
    </citation>
    <scope>NUCLEOTIDE SEQUENCE [LARGE SCALE GENOMIC DNA]</scope>
    <source>
        <strain evidence="6 7">DSM 12573</strain>
    </source>
</reference>
<feature type="compositionally biased region" description="Pro residues" evidence="3">
    <location>
        <begin position="287"/>
        <end position="298"/>
    </location>
</feature>
<dbReference type="PANTHER" id="PTHR10827:SF98">
    <property type="entry name" value="45 KDA CALCIUM-BINDING PROTEIN"/>
    <property type="match status" value="1"/>
</dbReference>
<dbReference type="InterPro" id="IPR011992">
    <property type="entry name" value="EF-hand-dom_pair"/>
</dbReference>
<keyword evidence="2" id="KW-0677">Repeat</keyword>
<sequence>MHPIASSVLALALAACLAPASAQAPAAAEAGGRQALRPAENHRAAPSSFLEQFDEDKDGKVDAAAFEAFRRARYAATDEDGDGSVDVEEYVNEYAGRLDRSMEAARAGQVRQTHTRFAALDRDRDGYVSRAEYDASGERAYAAYLESAGKPQAPVRMGVASRDPIGMPTTHSRAGMLAMYDRDGDGEVPRAEYDAGRAEAFARIDADGDGRLDKDEYLAEFEDRLDRQIAARREAALQQARVRFGALDAGKDGRVSWDEYAASGKRLFERADVDGNGTVDAADAAAAPPPPAAAPHPHAPAAAAR</sequence>
<evidence type="ECO:0000256" key="4">
    <source>
        <dbReference type="SAM" id="SignalP"/>
    </source>
</evidence>
<name>A0A7V8GMY6_9GAMM</name>
<dbReference type="PROSITE" id="PS00018">
    <property type="entry name" value="EF_HAND_1"/>
    <property type="match status" value="3"/>
</dbReference>
<feature type="region of interest" description="Disordered" evidence="3">
    <location>
        <begin position="279"/>
        <end position="305"/>
    </location>
</feature>
<dbReference type="Proteomes" id="UP000462066">
    <property type="component" value="Unassembled WGS sequence"/>
</dbReference>
<feature type="chain" id="PRO_5030610839" description="EF-hand domain-containing protein" evidence="4">
    <location>
        <begin position="27"/>
        <end position="305"/>
    </location>
</feature>
<dbReference type="Pfam" id="PF13499">
    <property type="entry name" value="EF-hand_7"/>
    <property type="match status" value="1"/>
</dbReference>
<organism evidence="6 7">
    <name type="scientific">Pseudoxanthomonas broegbernensis</name>
    <dbReference type="NCBI Taxonomy" id="83619"/>
    <lineage>
        <taxon>Bacteria</taxon>
        <taxon>Pseudomonadati</taxon>
        <taxon>Pseudomonadota</taxon>
        <taxon>Gammaproteobacteria</taxon>
        <taxon>Lysobacterales</taxon>
        <taxon>Lysobacteraceae</taxon>
        <taxon>Pseudoxanthomonas</taxon>
    </lineage>
</organism>
<feature type="domain" description="EF-hand" evidence="5">
    <location>
        <begin position="192"/>
        <end position="227"/>
    </location>
</feature>
<keyword evidence="7" id="KW-1185">Reference proteome</keyword>
<evidence type="ECO:0000259" key="5">
    <source>
        <dbReference type="PROSITE" id="PS50222"/>
    </source>
</evidence>
<dbReference type="InterPro" id="IPR002048">
    <property type="entry name" value="EF_hand_dom"/>
</dbReference>
<keyword evidence="4" id="KW-0732">Signal</keyword>
<dbReference type="Gene3D" id="1.10.238.10">
    <property type="entry name" value="EF-hand"/>
    <property type="match status" value="3"/>
</dbReference>
<feature type="signal peptide" evidence="4">
    <location>
        <begin position="1"/>
        <end position="26"/>
    </location>
</feature>
<evidence type="ECO:0000313" key="7">
    <source>
        <dbReference type="Proteomes" id="UP000462066"/>
    </source>
</evidence>
<keyword evidence="1" id="KW-0479">Metal-binding</keyword>
<dbReference type="SUPFAM" id="SSF47473">
    <property type="entry name" value="EF-hand"/>
    <property type="match status" value="2"/>
</dbReference>
<dbReference type="RefSeq" id="WP_162310756.1">
    <property type="nucleotide sequence ID" value="NZ_JACHGU010000001.1"/>
</dbReference>
<proteinExistence type="predicted"/>
<gene>
    <name evidence="6" type="ORF">B1992_06950</name>
</gene>
<comment type="caution">
    <text evidence="6">The sequence shown here is derived from an EMBL/GenBank/DDBJ whole genome shotgun (WGS) entry which is preliminary data.</text>
</comment>
<protein>
    <recommendedName>
        <fullName evidence="5">EF-hand domain-containing protein</fullName>
    </recommendedName>
</protein>
<dbReference type="EMBL" id="MWIP01000005">
    <property type="protein sequence ID" value="KAF1686640.1"/>
    <property type="molecule type" value="Genomic_DNA"/>
</dbReference>
<evidence type="ECO:0000256" key="1">
    <source>
        <dbReference type="ARBA" id="ARBA00022723"/>
    </source>
</evidence>
<evidence type="ECO:0000256" key="3">
    <source>
        <dbReference type="SAM" id="MobiDB-lite"/>
    </source>
</evidence>